<keyword evidence="1" id="KW-0732">Signal</keyword>
<gene>
    <name evidence="3" type="ORF">SAMN06265219_101337</name>
</gene>
<dbReference type="PANTHER" id="PTHR42852:SF17">
    <property type="entry name" value="THIOREDOXIN-LIKE PROTEIN HI_1115"/>
    <property type="match status" value="1"/>
</dbReference>
<dbReference type="EMBL" id="FXTP01000001">
    <property type="protein sequence ID" value="SMO37478.1"/>
    <property type="molecule type" value="Genomic_DNA"/>
</dbReference>
<dbReference type="InterPro" id="IPR036249">
    <property type="entry name" value="Thioredoxin-like_sf"/>
</dbReference>
<sequence length="161" mass="18362">MKSLALLLSLLLSVLTVPSDQILVDATADEILQKVEQYEGEKPVLVNFWATWCAPCIEEFPYILSLKEKYEGEFELIFVSGDFEEARDDAEAFLKEQGVDFETYFKVGKDHEFITTISDKWTGALPFTIVYNRAGEVSASWEGKEDLETFESELLKVINEE</sequence>
<dbReference type="OrthoDB" id="9815205at2"/>
<name>A0A521ARM6_9BACT</name>
<accession>A0A521ARM6</accession>
<dbReference type="RefSeq" id="WP_142452847.1">
    <property type="nucleotide sequence ID" value="NZ_FXTP01000001.1"/>
</dbReference>
<reference evidence="3 4" key="1">
    <citation type="submission" date="2017-05" db="EMBL/GenBank/DDBJ databases">
        <authorList>
            <person name="Varghese N."/>
            <person name="Submissions S."/>
        </authorList>
    </citation>
    <scope>NUCLEOTIDE SEQUENCE [LARGE SCALE GENOMIC DNA]</scope>
    <source>
        <strain evidence="3 4">DSM 21985</strain>
    </source>
</reference>
<dbReference type="CDD" id="cd02966">
    <property type="entry name" value="TlpA_like_family"/>
    <property type="match status" value="1"/>
</dbReference>
<dbReference type="Pfam" id="PF08534">
    <property type="entry name" value="Redoxin"/>
    <property type="match status" value="1"/>
</dbReference>
<dbReference type="InterPro" id="IPR013740">
    <property type="entry name" value="Redoxin"/>
</dbReference>
<feature type="domain" description="Thioredoxin" evidence="2">
    <location>
        <begin position="12"/>
        <end position="161"/>
    </location>
</feature>
<dbReference type="InterPro" id="IPR013766">
    <property type="entry name" value="Thioredoxin_domain"/>
</dbReference>
<evidence type="ECO:0000259" key="2">
    <source>
        <dbReference type="PROSITE" id="PS51352"/>
    </source>
</evidence>
<dbReference type="SUPFAM" id="SSF52833">
    <property type="entry name" value="Thioredoxin-like"/>
    <property type="match status" value="1"/>
</dbReference>
<keyword evidence="4" id="KW-1185">Reference proteome</keyword>
<feature type="chain" id="PRO_5021943446" evidence="1">
    <location>
        <begin position="20"/>
        <end position="161"/>
    </location>
</feature>
<feature type="signal peptide" evidence="1">
    <location>
        <begin position="1"/>
        <end position="19"/>
    </location>
</feature>
<evidence type="ECO:0000313" key="4">
    <source>
        <dbReference type="Proteomes" id="UP000317557"/>
    </source>
</evidence>
<proteinExistence type="predicted"/>
<dbReference type="PANTHER" id="PTHR42852">
    <property type="entry name" value="THIOL:DISULFIDE INTERCHANGE PROTEIN DSBE"/>
    <property type="match status" value="1"/>
</dbReference>
<evidence type="ECO:0000313" key="3">
    <source>
        <dbReference type="EMBL" id="SMO37478.1"/>
    </source>
</evidence>
<dbReference type="Proteomes" id="UP000317557">
    <property type="component" value="Unassembled WGS sequence"/>
</dbReference>
<dbReference type="InterPro" id="IPR050553">
    <property type="entry name" value="Thioredoxin_ResA/DsbE_sf"/>
</dbReference>
<protein>
    <submittedName>
        <fullName evidence="3">Redoxin</fullName>
    </submittedName>
</protein>
<dbReference type="Gene3D" id="3.40.30.10">
    <property type="entry name" value="Glutaredoxin"/>
    <property type="match status" value="1"/>
</dbReference>
<organism evidence="3 4">
    <name type="scientific">Gracilimonas mengyeensis</name>
    <dbReference type="NCBI Taxonomy" id="1302730"/>
    <lineage>
        <taxon>Bacteria</taxon>
        <taxon>Pseudomonadati</taxon>
        <taxon>Balneolota</taxon>
        <taxon>Balneolia</taxon>
        <taxon>Balneolales</taxon>
        <taxon>Balneolaceae</taxon>
        <taxon>Gracilimonas</taxon>
    </lineage>
</organism>
<dbReference type="AlphaFoldDB" id="A0A521ARM6"/>
<evidence type="ECO:0000256" key="1">
    <source>
        <dbReference type="SAM" id="SignalP"/>
    </source>
</evidence>
<dbReference type="PROSITE" id="PS51352">
    <property type="entry name" value="THIOREDOXIN_2"/>
    <property type="match status" value="1"/>
</dbReference>
<dbReference type="GO" id="GO:0016491">
    <property type="term" value="F:oxidoreductase activity"/>
    <property type="evidence" value="ECO:0007669"/>
    <property type="project" value="InterPro"/>
</dbReference>